<dbReference type="InterPro" id="IPR051415">
    <property type="entry name" value="LAAT-1"/>
</dbReference>
<feature type="transmembrane region" description="Helical" evidence="8">
    <location>
        <begin position="167"/>
        <end position="189"/>
    </location>
</feature>
<keyword evidence="10" id="KW-1185">Reference proteome</keyword>
<evidence type="ECO:0000256" key="4">
    <source>
        <dbReference type="ARBA" id="ARBA00023136"/>
    </source>
</evidence>
<feature type="region of interest" description="Disordered" evidence="7">
    <location>
        <begin position="135"/>
        <end position="159"/>
    </location>
</feature>
<comment type="catalytic activity">
    <reaction evidence="6">
        <text>L-histidine(out) + L-arginine(in) = L-histidine(in) + L-arginine(out)</text>
        <dbReference type="Rhea" id="RHEA:71063"/>
        <dbReference type="ChEBI" id="CHEBI:32682"/>
        <dbReference type="ChEBI" id="CHEBI:57595"/>
    </reaction>
</comment>
<dbReference type="InterPro" id="IPR006603">
    <property type="entry name" value="PQ-loop_rpt"/>
</dbReference>
<evidence type="ECO:0000256" key="5">
    <source>
        <dbReference type="ARBA" id="ARBA00038039"/>
    </source>
</evidence>
<dbReference type="GO" id="GO:0015174">
    <property type="term" value="F:basic amino acid transmembrane transporter activity"/>
    <property type="evidence" value="ECO:0007669"/>
    <property type="project" value="UniProtKB-ARBA"/>
</dbReference>
<dbReference type="GO" id="GO:0034486">
    <property type="term" value="P:vacuolar transmembrane transport"/>
    <property type="evidence" value="ECO:0007669"/>
    <property type="project" value="UniProtKB-ARBA"/>
</dbReference>
<accession>A0A261Y451</accession>
<keyword evidence="2 8" id="KW-0812">Transmembrane</keyword>
<feature type="transmembrane region" description="Helical" evidence="8">
    <location>
        <begin position="83"/>
        <end position="105"/>
    </location>
</feature>
<dbReference type="PROSITE" id="PS51257">
    <property type="entry name" value="PROKAR_LIPOPROTEIN"/>
    <property type="match status" value="1"/>
</dbReference>
<sequence length="298" mass="32805">MVRGLSAEAMLEAMLEALADRAFWPAATGYISIACWIVVFSPQLWENYKRKSGEGLSIPFLIIWLSGDIFNLVGVVLQDLLFTMLFLAIYYTFADVGLLFQVLYYRRYGVDADYDPIPPDEDDHHPKATTSLLADASSVHPSDTSQPSTSSKKPPTLERPVKTARSAAVYGAYVLAIIITALILLYGFVNILKGDTQPPQPASVLASSHELKLVPQVAGYLSAACYLGSRVPQIYKNWHEKSTEGLSFAMFGFSVLGNVTYCLSIFLDSMEPSYILMNLPWIAGSGGTLVFDFIASMR</sequence>
<evidence type="ECO:0000256" key="1">
    <source>
        <dbReference type="ARBA" id="ARBA00004141"/>
    </source>
</evidence>
<organism evidence="9 10">
    <name type="scientific">Bifiguratus adelaidae</name>
    <dbReference type="NCBI Taxonomy" id="1938954"/>
    <lineage>
        <taxon>Eukaryota</taxon>
        <taxon>Fungi</taxon>
        <taxon>Fungi incertae sedis</taxon>
        <taxon>Mucoromycota</taxon>
        <taxon>Mucoromycotina</taxon>
        <taxon>Endogonomycetes</taxon>
        <taxon>Endogonales</taxon>
        <taxon>Endogonales incertae sedis</taxon>
        <taxon>Bifiguratus</taxon>
    </lineage>
</organism>
<keyword evidence="3 8" id="KW-1133">Transmembrane helix</keyword>
<dbReference type="EMBL" id="MVBO01000016">
    <property type="protein sequence ID" value="OZJ05371.1"/>
    <property type="molecule type" value="Genomic_DNA"/>
</dbReference>
<evidence type="ECO:0000313" key="9">
    <source>
        <dbReference type="EMBL" id="OZJ05371.1"/>
    </source>
</evidence>
<feature type="transmembrane region" description="Helical" evidence="8">
    <location>
        <begin position="22"/>
        <end position="44"/>
    </location>
</feature>
<evidence type="ECO:0000256" key="7">
    <source>
        <dbReference type="SAM" id="MobiDB-lite"/>
    </source>
</evidence>
<dbReference type="Pfam" id="PF04193">
    <property type="entry name" value="PQ-loop"/>
    <property type="match status" value="2"/>
</dbReference>
<dbReference type="SMART" id="SM00679">
    <property type="entry name" value="CTNS"/>
    <property type="match status" value="2"/>
</dbReference>
<dbReference type="GO" id="GO:0098852">
    <property type="term" value="C:lytic vacuole membrane"/>
    <property type="evidence" value="ECO:0007669"/>
    <property type="project" value="UniProtKB-ARBA"/>
</dbReference>
<comment type="subcellular location">
    <subcellularLocation>
        <location evidence="1">Membrane</location>
        <topology evidence="1">Multi-pass membrane protein</topology>
    </subcellularLocation>
</comment>
<dbReference type="OrthoDB" id="8048523at2759"/>
<dbReference type="PANTHER" id="PTHR16201">
    <property type="entry name" value="SEVEN TRANSMEMBRANE PROTEIN 1-RELATED"/>
    <property type="match status" value="1"/>
</dbReference>
<name>A0A261Y451_9FUNG</name>
<comment type="caution">
    <text evidence="9">The sequence shown here is derived from an EMBL/GenBank/DDBJ whole genome shotgun (WGS) entry which is preliminary data.</text>
</comment>
<evidence type="ECO:0000256" key="6">
    <source>
        <dbReference type="ARBA" id="ARBA00050768"/>
    </source>
</evidence>
<gene>
    <name evidence="9" type="ORF">BZG36_01993</name>
</gene>
<keyword evidence="4 8" id="KW-0472">Membrane</keyword>
<protein>
    <recommendedName>
        <fullName evidence="11">PQ-loop-domain-containing protein</fullName>
    </recommendedName>
</protein>
<dbReference type="AlphaFoldDB" id="A0A261Y451"/>
<dbReference type="FunFam" id="1.20.1280.290:FF:000009">
    <property type="entry name" value="PQ loop repeat family protein"/>
    <property type="match status" value="1"/>
</dbReference>
<evidence type="ECO:0008006" key="11">
    <source>
        <dbReference type="Google" id="ProtNLM"/>
    </source>
</evidence>
<feature type="transmembrane region" description="Helical" evidence="8">
    <location>
        <begin position="248"/>
        <end position="267"/>
    </location>
</feature>
<comment type="similarity">
    <text evidence="5">Belongs to the laat-1 family.</text>
</comment>
<evidence type="ECO:0000256" key="8">
    <source>
        <dbReference type="SAM" id="Phobius"/>
    </source>
</evidence>
<feature type="transmembrane region" description="Helical" evidence="8">
    <location>
        <begin position="273"/>
        <end position="295"/>
    </location>
</feature>
<evidence type="ECO:0000313" key="10">
    <source>
        <dbReference type="Proteomes" id="UP000242875"/>
    </source>
</evidence>
<proteinExistence type="inferred from homology"/>
<dbReference type="PANTHER" id="PTHR16201:SF44">
    <property type="entry name" value="SEVEN TRANSMEMBRANE PROTEIN 1"/>
    <property type="match status" value="1"/>
</dbReference>
<dbReference type="Proteomes" id="UP000242875">
    <property type="component" value="Unassembled WGS sequence"/>
</dbReference>
<reference evidence="9 10" key="1">
    <citation type="journal article" date="2017" name="Mycologia">
        <title>Bifiguratus adelaidae, gen. et sp. nov., a new member of Mucoromycotina in endophytic and soil-dwelling habitats.</title>
        <authorList>
            <person name="Torres-Cruz T.J."/>
            <person name="Billingsley Tobias T.L."/>
            <person name="Almatruk M."/>
            <person name="Hesse C."/>
            <person name="Kuske C.R."/>
            <person name="Desiro A."/>
            <person name="Benucci G.M."/>
            <person name="Bonito G."/>
            <person name="Stajich J.E."/>
            <person name="Dunlap C."/>
            <person name="Arnold A.E."/>
            <person name="Porras-Alfaro A."/>
        </authorList>
    </citation>
    <scope>NUCLEOTIDE SEQUENCE [LARGE SCALE GENOMIC DNA]</scope>
    <source>
        <strain evidence="9 10">AZ0501</strain>
    </source>
</reference>
<dbReference type="Gene3D" id="1.20.1280.290">
    <property type="match status" value="2"/>
</dbReference>
<feature type="transmembrane region" description="Helical" evidence="8">
    <location>
        <begin position="56"/>
        <end position="77"/>
    </location>
</feature>
<evidence type="ECO:0000256" key="2">
    <source>
        <dbReference type="ARBA" id="ARBA00022692"/>
    </source>
</evidence>
<feature type="compositionally biased region" description="Low complexity" evidence="7">
    <location>
        <begin position="141"/>
        <end position="154"/>
    </location>
</feature>
<evidence type="ECO:0000256" key="3">
    <source>
        <dbReference type="ARBA" id="ARBA00022989"/>
    </source>
</evidence>